<organism evidence="10 11">
    <name type="scientific">Plantactinospora endophytica</name>
    <dbReference type="NCBI Taxonomy" id="673535"/>
    <lineage>
        <taxon>Bacteria</taxon>
        <taxon>Bacillati</taxon>
        <taxon>Actinomycetota</taxon>
        <taxon>Actinomycetes</taxon>
        <taxon>Micromonosporales</taxon>
        <taxon>Micromonosporaceae</taxon>
        <taxon>Plantactinospora</taxon>
    </lineage>
</organism>
<evidence type="ECO:0000256" key="5">
    <source>
        <dbReference type="ARBA" id="ARBA00023136"/>
    </source>
</evidence>
<sequence>MTGGGTPARLPRSRLRAADVLPLGLLGIRGRPARAALSGLGIAIGIACVVAVLGISASSQAGLLAQIDALGTNLLTVQPGKSLTGEAAHLPAEAPAMIARLPGVRATAHVGRVDGGVYRHDRMPAGNSGGIAILATSLSLLATLEVPVVSGSWLNAATERYPAVVLGATAARRLGVPEVRGSPRLFLAGQWFTVVGVLGPAVLDPGVDSAALVGVPVAVQRLGFDGLPTKIYERSAEQAVETVRERLPKVANPASPSEVEVSRPSDALVARAAAEAAYTGLFLGLGAVALLVGCVGIANVMVIGVLERRGEIGLRRALGATRAHVRRQFLTESVLLSVSGGTAGAVIGAVITVGYAATRNWAVVVPVDALAGGLLASLLAGALAGLYPAARAARMSPTEALRAG</sequence>
<dbReference type="RefSeq" id="WP_203869426.1">
    <property type="nucleotide sequence ID" value="NZ_BONW01000032.1"/>
</dbReference>
<feature type="transmembrane region" description="Helical" evidence="7">
    <location>
        <begin position="334"/>
        <end position="357"/>
    </location>
</feature>
<evidence type="ECO:0000256" key="4">
    <source>
        <dbReference type="ARBA" id="ARBA00022989"/>
    </source>
</evidence>
<comment type="caution">
    <text evidence="10">The sequence shown here is derived from an EMBL/GenBank/DDBJ whole genome shotgun (WGS) entry which is preliminary data.</text>
</comment>
<dbReference type="Pfam" id="PF02687">
    <property type="entry name" value="FtsX"/>
    <property type="match status" value="1"/>
</dbReference>
<evidence type="ECO:0000259" key="9">
    <source>
        <dbReference type="Pfam" id="PF12704"/>
    </source>
</evidence>
<accession>A0ABQ4E8J8</accession>
<keyword evidence="11" id="KW-1185">Reference proteome</keyword>
<dbReference type="EMBL" id="BONW01000032">
    <property type="protein sequence ID" value="GIG91033.1"/>
    <property type="molecule type" value="Genomic_DNA"/>
</dbReference>
<feature type="domain" description="MacB-like periplasmic core" evidence="9">
    <location>
        <begin position="36"/>
        <end position="213"/>
    </location>
</feature>
<name>A0ABQ4E8J8_9ACTN</name>
<evidence type="ECO:0000256" key="7">
    <source>
        <dbReference type="SAM" id="Phobius"/>
    </source>
</evidence>
<evidence type="ECO:0000256" key="3">
    <source>
        <dbReference type="ARBA" id="ARBA00022692"/>
    </source>
</evidence>
<protein>
    <submittedName>
        <fullName evidence="10">ABC transporter permease</fullName>
    </submittedName>
</protein>
<feature type="transmembrane region" description="Helical" evidence="7">
    <location>
        <begin position="369"/>
        <end position="387"/>
    </location>
</feature>
<proteinExistence type="inferred from homology"/>
<dbReference type="Proteomes" id="UP000646749">
    <property type="component" value="Unassembled WGS sequence"/>
</dbReference>
<evidence type="ECO:0000259" key="8">
    <source>
        <dbReference type="Pfam" id="PF02687"/>
    </source>
</evidence>
<feature type="transmembrane region" description="Helical" evidence="7">
    <location>
        <begin position="35"/>
        <end position="57"/>
    </location>
</feature>
<keyword evidence="3 7" id="KW-0812">Transmembrane</keyword>
<evidence type="ECO:0000313" key="10">
    <source>
        <dbReference type="EMBL" id="GIG91033.1"/>
    </source>
</evidence>
<dbReference type="PANTHER" id="PTHR30572:SF4">
    <property type="entry name" value="ABC TRANSPORTER PERMEASE YTRF"/>
    <property type="match status" value="1"/>
</dbReference>
<evidence type="ECO:0000256" key="6">
    <source>
        <dbReference type="ARBA" id="ARBA00038076"/>
    </source>
</evidence>
<evidence type="ECO:0000313" key="11">
    <source>
        <dbReference type="Proteomes" id="UP000646749"/>
    </source>
</evidence>
<keyword evidence="2" id="KW-1003">Cell membrane</keyword>
<dbReference type="PANTHER" id="PTHR30572">
    <property type="entry name" value="MEMBRANE COMPONENT OF TRANSPORTER-RELATED"/>
    <property type="match status" value="1"/>
</dbReference>
<evidence type="ECO:0000256" key="2">
    <source>
        <dbReference type="ARBA" id="ARBA00022475"/>
    </source>
</evidence>
<evidence type="ECO:0000256" key="1">
    <source>
        <dbReference type="ARBA" id="ARBA00004651"/>
    </source>
</evidence>
<dbReference type="InterPro" id="IPR050250">
    <property type="entry name" value="Macrolide_Exporter_MacB"/>
</dbReference>
<dbReference type="InterPro" id="IPR003838">
    <property type="entry name" value="ABC3_permease_C"/>
</dbReference>
<reference evidence="10 11" key="1">
    <citation type="submission" date="2021-01" db="EMBL/GenBank/DDBJ databases">
        <title>Whole genome shotgun sequence of Plantactinospora endophytica NBRC 110450.</title>
        <authorList>
            <person name="Komaki H."/>
            <person name="Tamura T."/>
        </authorList>
    </citation>
    <scope>NUCLEOTIDE SEQUENCE [LARGE SCALE GENOMIC DNA]</scope>
    <source>
        <strain evidence="10 11">NBRC 110450</strain>
    </source>
</reference>
<comment type="subcellular location">
    <subcellularLocation>
        <location evidence="1">Cell membrane</location>
        <topology evidence="1">Multi-pass membrane protein</topology>
    </subcellularLocation>
</comment>
<comment type="similarity">
    <text evidence="6">Belongs to the ABC-4 integral membrane protein family.</text>
</comment>
<keyword evidence="5 7" id="KW-0472">Membrane</keyword>
<gene>
    <name evidence="10" type="ORF">Pen02_59690</name>
</gene>
<dbReference type="InterPro" id="IPR025857">
    <property type="entry name" value="MacB_PCD"/>
</dbReference>
<keyword evidence="4 7" id="KW-1133">Transmembrane helix</keyword>
<dbReference type="Pfam" id="PF12704">
    <property type="entry name" value="MacB_PCD"/>
    <property type="match status" value="1"/>
</dbReference>
<feature type="domain" description="ABC3 transporter permease C-terminal" evidence="8">
    <location>
        <begin position="285"/>
        <end position="397"/>
    </location>
</feature>
<feature type="transmembrane region" description="Helical" evidence="7">
    <location>
        <begin position="281"/>
        <end position="306"/>
    </location>
</feature>